<keyword evidence="4" id="KW-1185">Reference proteome</keyword>
<accession>A0A397SEB3</accession>
<dbReference type="PROSITE" id="PS51294">
    <property type="entry name" value="HTH_MYB"/>
    <property type="match status" value="1"/>
</dbReference>
<sequence length="213" mass="25393">MPLFDENSNKVIMRSMKKWKNRYNRFVKISKLIPNYTPKQIASHWKNHLDPNLCRDSLNEDEKKFVAEWLQKNQTSNGLIPWKKVANDLNNRFGKKHAGNKIKNYWNARKKSHLRKAKTEELKQRCRIVEQQYRNIRFKEQDKGKGKIRSEEEQGQEKGKSIPEKQQGKSMTEGQERKFFFKFVSSDPFILPKNQNEYSKITISSLLNFDNNL</sequence>
<evidence type="ECO:0000259" key="2">
    <source>
        <dbReference type="PROSITE" id="PS51294"/>
    </source>
</evidence>
<comment type="caution">
    <text evidence="3">The sequence shown here is derived from an EMBL/GenBank/DDBJ whole genome shotgun (WGS) entry which is preliminary data.</text>
</comment>
<organism evidence="3 4">
    <name type="scientific">Glomus cerebriforme</name>
    <dbReference type="NCBI Taxonomy" id="658196"/>
    <lineage>
        <taxon>Eukaryota</taxon>
        <taxon>Fungi</taxon>
        <taxon>Fungi incertae sedis</taxon>
        <taxon>Mucoromycota</taxon>
        <taxon>Glomeromycotina</taxon>
        <taxon>Glomeromycetes</taxon>
        <taxon>Glomerales</taxon>
        <taxon>Glomeraceae</taxon>
        <taxon>Glomus</taxon>
    </lineage>
</organism>
<dbReference type="EMBL" id="QKYT01000674">
    <property type="protein sequence ID" value="RIA82347.1"/>
    <property type="molecule type" value="Genomic_DNA"/>
</dbReference>
<dbReference type="InterPro" id="IPR009057">
    <property type="entry name" value="Homeodomain-like_sf"/>
</dbReference>
<proteinExistence type="predicted"/>
<feature type="region of interest" description="Disordered" evidence="1">
    <location>
        <begin position="139"/>
        <end position="173"/>
    </location>
</feature>
<evidence type="ECO:0000313" key="4">
    <source>
        <dbReference type="Proteomes" id="UP000265703"/>
    </source>
</evidence>
<dbReference type="InterPro" id="IPR017930">
    <property type="entry name" value="Myb_dom"/>
</dbReference>
<protein>
    <recommendedName>
        <fullName evidence="2">HTH myb-type domain-containing protein</fullName>
    </recommendedName>
</protein>
<dbReference type="Proteomes" id="UP000265703">
    <property type="component" value="Unassembled WGS sequence"/>
</dbReference>
<evidence type="ECO:0000256" key="1">
    <source>
        <dbReference type="SAM" id="MobiDB-lite"/>
    </source>
</evidence>
<gene>
    <name evidence="3" type="ORF">C1645_743846</name>
</gene>
<reference evidence="3 4" key="1">
    <citation type="submission" date="2018-06" db="EMBL/GenBank/DDBJ databases">
        <title>Comparative genomics reveals the genomic features of Rhizophagus irregularis, R. cerebriforme, R. diaphanum and Gigaspora rosea, and their symbiotic lifestyle signature.</title>
        <authorList>
            <person name="Morin E."/>
            <person name="San Clemente H."/>
            <person name="Chen E.C.H."/>
            <person name="De La Providencia I."/>
            <person name="Hainaut M."/>
            <person name="Kuo A."/>
            <person name="Kohler A."/>
            <person name="Murat C."/>
            <person name="Tang N."/>
            <person name="Roy S."/>
            <person name="Loubradou J."/>
            <person name="Henrissat B."/>
            <person name="Grigoriev I.V."/>
            <person name="Corradi N."/>
            <person name="Roux C."/>
            <person name="Martin F.M."/>
        </authorList>
    </citation>
    <scope>NUCLEOTIDE SEQUENCE [LARGE SCALE GENOMIC DNA]</scope>
    <source>
        <strain evidence="3 4">DAOM 227022</strain>
    </source>
</reference>
<evidence type="ECO:0000313" key="3">
    <source>
        <dbReference type="EMBL" id="RIA82347.1"/>
    </source>
</evidence>
<dbReference type="SUPFAM" id="SSF46689">
    <property type="entry name" value="Homeodomain-like"/>
    <property type="match status" value="1"/>
</dbReference>
<dbReference type="AlphaFoldDB" id="A0A397SEB3"/>
<dbReference type="Gene3D" id="1.10.10.60">
    <property type="entry name" value="Homeodomain-like"/>
    <property type="match status" value="1"/>
</dbReference>
<name>A0A397SEB3_9GLOM</name>
<feature type="domain" description="HTH myb-type" evidence="2">
    <location>
        <begin position="28"/>
        <end position="53"/>
    </location>
</feature>
<feature type="compositionally biased region" description="Basic and acidic residues" evidence="1">
    <location>
        <begin position="139"/>
        <end position="167"/>
    </location>
</feature>
<dbReference type="OrthoDB" id="2305712at2759"/>